<evidence type="ECO:0008006" key="14">
    <source>
        <dbReference type="Google" id="ProtNLM"/>
    </source>
</evidence>
<feature type="transmembrane region" description="Helical" evidence="12">
    <location>
        <begin position="6"/>
        <end position="29"/>
    </location>
</feature>
<dbReference type="PROSITE" id="PS50283">
    <property type="entry name" value="NA_SOLUT_SYMP_3"/>
    <property type="match status" value="1"/>
</dbReference>
<feature type="transmembrane region" description="Helical" evidence="12">
    <location>
        <begin position="134"/>
        <end position="154"/>
    </location>
</feature>
<evidence type="ECO:0000256" key="3">
    <source>
        <dbReference type="ARBA" id="ARBA00022448"/>
    </source>
</evidence>
<evidence type="ECO:0000256" key="1">
    <source>
        <dbReference type="ARBA" id="ARBA00004651"/>
    </source>
</evidence>
<keyword evidence="9" id="KW-0406">Ion transport</keyword>
<evidence type="ECO:0000256" key="11">
    <source>
        <dbReference type="ARBA" id="ARBA00023201"/>
    </source>
</evidence>
<name>X1V210_9ZZZZ</name>
<dbReference type="EMBL" id="BARW01025554">
    <property type="protein sequence ID" value="GAJ09857.1"/>
    <property type="molecule type" value="Genomic_DNA"/>
</dbReference>
<feature type="transmembrane region" description="Helical" evidence="12">
    <location>
        <begin position="223"/>
        <end position="245"/>
    </location>
</feature>
<feature type="transmembrane region" description="Helical" evidence="12">
    <location>
        <begin position="91"/>
        <end position="113"/>
    </location>
</feature>
<evidence type="ECO:0000256" key="2">
    <source>
        <dbReference type="ARBA" id="ARBA00006434"/>
    </source>
</evidence>
<evidence type="ECO:0000256" key="5">
    <source>
        <dbReference type="ARBA" id="ARBA00022692"/>
    </source>
</evidence>
<evidence type="ECO:0000256" key="6">
    <source>
        <dbReference type="ARBA" id="ARBA00022847"/>
    </source>
</evidence>
<dbReference type="GO" id="GO:0006814">
    <property type="term" value="P:sodium ion transport"/>
    <property type="evidence" value="ECO:0007669"/>
    <property type="project" value="UniProtKB-KW"/>
</dbReference>
<dbReference type="InterPro" id="IPR001734">
    <property type="entry name" value="Na/solute_symporter"/>
</dbReference>
<evidence type="ECO:0000256" key="4">
    <source>
        <dbReference type="ARBA" id="ARBA00022475"/>
    </source>
</evidence>
<feature type="transmembrane region" description="Helical" evidence="12">
    <location>
        <begin position="36"/>
        <end position="57"/>
    </location>
</feature>
<comment type="similarity">
    <text evidence="2">Belongs to the sodium:solute symporter (SSF) (TC 2.A.21) family.</text>
</comment>
<dbReference type="GO" id="GO:0005886">
    <property type="term" value="C:plasma membrane"/>
    <property type="evidence" value="ECO:0007669"/>
    <property type="project" value="UniProtKB-SubCell"/>
</dbReference>
<feature type="non-terminal residue" evidence="13">
    <location>
        <position position="1"/>
    </location>
</feature>
<keyword evidence="3" id="KW-0813">Transport</keyword>
<evidence type="ECO:0000313" key="13">
    <source>
        <dbReference type="EMBL" id="GAJ09857.1"/>
    </source>
</evidence>
<feature type="non-terminal residue" evidence="13">
    <location>
        <position position="260"/>
    </location>
</feature>
<dbReference type="PANTHER" id="PTHR48086:SF3">
    <property type="entry name" value="SODIUM_PROLINE SYMPORTER"/>
    <property type="match status" value="1"/>
</dbReference>
<organism evidence="13">
    <name type="scientific">marine sediment metagenome</name>
    <dbReference type="NCBI Taxonomy" id="412755"/>
    <lineage>
        <taxon>unclassified sequences</taxon>
        <taxon>metagenomes</taxon>
        <taxon>ecological metagenomes</taxon>
    </lineage>
</organism>
<keyword evidence="6" id="KW-0769">Symport</keyword>
<evidence type="ECO:0000256" key="7">
    <source>
        <dbReference type="ARBA" id="ARBA00022989"/>
    </source>
</evidence>
<evidence type="ECO:0000256" key="10">
    <source>
        <dbReference type="ARBA" id="ARBA00023136"/>
    </source>
</evidence>
<reference evidence="13" key="1">
    <citation type="journal article" date="2014" name="Front. Microbiol.">
        <title>High frequency of phylogenetically diverse reductive dehalogenase-homologous genes in deep subseafloor sedimentary metagenomes.</title>
        <authorList>
            <person name="Kawai M."/>
            <person name="Futagami T."/>
            <person name="Toyoda A."/>
            <person name="Takaki Y."/>
            <person name="Nishi S."/>
            <person name="Hori S."/>
            <person name="Arai W."/>
            <person name="Tsubouchi T."/>
            <person name="Morono Y."/>
            <person name="Uchiyama I."/>
            <person name="Ito T."/>
            <person name="Fujiyama A."/>
            <person name="Inagaki F."/>
            <person name="Takami H."/>
        </authorList>
    </citation>
    <scope>NUCLEOTIDE SEQUENCE</scope>
    <source>
        <strain evidence="13">Expedition CK06-06</strain>
    </source>
</reference>
<evidence type="ECO:0000256" key="8">
    <source>
        <dbReference type="ARBA" id="ARBA00023053"/>
    </source>
</evidence>
<gene>
    <name evidence="13" type="ORF">S12H4_41861</name>
</gene>
<keyword evidence="4" id="KW-1003">Cell membrane</keyword>
<keyword evidence="8" id="KW-0915">Sodium</keyword>
<comment type="subcellular location">
    <subcellularLocation>
        <location evidence="1">Cell membrane</location>
        <topology evidence="1">Multi-pass membrane protein</topology>
    </subcellularLocation>
</comment>
<protein>
    <recommendedName>
        <fullName evidence="14">Sodium:solute symporter family protein</fullName>
    </recommendedName>
</protein>
<dbReference type="InterPro" id="IPR038377">
    <property type="entry name" value="Na/Glc_symporter_sf"/>
</dbReference>
<evidence type="ECO:0000256" key="9">
    <source>
        <dbReference type="ARBA" id="ARBA00023065"/>
    </source>
</evidence>
<dbReference type="PANTHER" id="PTHR48086">
    <property type="entry name" value="SODIUM/PROLINE SYMPORTER-RELATED"/>
    <property type="match status" value="1"/>
</dbReference>
<keyword evidence="11" id="KW-0739">Sodium transport</keyword>
<dbReference type="InterPro" id="IPR050277">
    <property type="entry name" value="Sodium:Solute_Symporter"/>
</dbReference>
<sequence length="260" mass="28378">YIDPNILAVILGIIILVYGLSGGLAAAYFTDLMQGILIIFLSFIIIPFAFREIGSVFGGSSAHDVMRIMHDNLPAEYFDIFGSSYASDFTWYYVMALVVMNLIGIVVQPHNLSTGGGSAKDELSGRTGYMVGNLLKRFCTILWSFTALTIIVLYSDKISDPDLAWGYATKNLLGPLGIGLVGLMMAALFAAMMSSSDCFMISTSALLVHNIYRPFIGRKSEKHYVFIGRIAALLAIVGGDIFFYLLSEYFSAVESCVGIE</sequence>
<dbReference type="AlphaFoldDB" id="X1V210"/>
<dbReference type="Gene3D" id="1.20.1730.10">
    <property type="entry name" value="Sodium/glucose cotransporter"/>
    <property type="match status" value="1"/>
</dbReference>
<feature type="transmembrane region" description="Helical" evidence="12">
    <location>
        <begin position="174"/>
        <end position="193"/>
    </location>
</feature>
<proteinExistence type="inferred from homology"/>
<keyword evidence="10 12" id="KW-0472">Membrane</keyword>
<dbReference type="Pfam" id="PF00474">
    <property type="entry name" value="SSF"/>
    <property type="match status" value="1"/>
</dbReference>
<accession>X1V210</accession>
<keyword evidence="7 12" id="KW-1133">Transmembrane helix</keyword>
<dbReference type="GO" id="GO:0015293">
    <property type="term" value="F:symporter activity"/>
    <property type="evidence" value="ECO:0007669"/>
    <property type="project" value="UniProtKB-KW"/>
</dbReference>
<evidence type="ECO:0000256" key="12">
    <source>
        <dbReference type="SAM" id="Phobius"/>
    </source>
</evidence>
<comment type="caution">
    <text evidence="13">The sequence shown here is derived from an EMBL/GenBank/DDBJ whole genome shotgun (WGS) entry which is preliminary data.</text>
</comment>
<keyword evidence="5 12" id="KW-0812">Transmembrane</keyword>